<organism evidence="1 2">
    <name type="scientific">Caerostris extrusa</name>
    <name type="common">Bark spider</name>
    <name type="synonym">Caerostris bankana</name>
    <dbReference type="NCBI Taxonomy" id="172846"/>
    <lineage>
        <taxon>Eukaryota</taxon>
        <taxon>Metazoa</taxon>
        <taxon>Ecdysozoa</taxon>
        <taxon>Arthropoda</taxon>
        <taxon>Chelicerata</taxon>
        <taxon>Arachnida</taxon>
        <taxon>Araneae</taxon>
        <taxon>Araneomorphae</taxon>
        <taxon>Entelegynae</taxon>
        <taxon>Araneoidea</taxon>
        <taxon>Araneidae</taxon>
        <taxon>Caerostris</taxon>
    </lineage>
</organism>
<dbReference type="EMBL" id="BPLR01019812">
    <property type="protein sequence ID" value="GIX71993.1"/>
    <property type="molecule type" value="Genomic_DNA"/>
</dbReference>
<comment type="caution">
    <text evidence="1">The sequence shown here is derived from an EMBL/GenBank/DDBJ whole genome shotgun (WGS) entry which is preliminary data.</text>
</comment>
<dbReference type="Proteomes" id="UP001054945">
    <property type="component" value="Unassembled WGS sequence"/>
</dbReference>
<evidence type="ECO:0000313" key="1">
    <source>
        <dbReference type="EMBL" id="GIX71993.1"/>
    </source>
</evidence>
<accession>A0AAV4MI28</accession>
<proteinExistence type="predicted"/>
<reference evidence="1 2" key="1">
    <citation type="submission" date="2021-06" db="EMBL/GenBank/DDBJ databases">
        <title>Caerostris extrusa draft genome.</title>
        <authorList>
            <person name="Kono N."/>
            <person name="Arakawa K."/>
        </authorList>
    </citation>
    <scope>NUCLEOTIDE SEQUENCE [LARGE SCALE GENOMIC DNA]</scope>
</reference>
<evidence type="ECO:0000313" key="2">
    <source>
        <dbReference type="Proteomes" id="UP001054945"/>
    </source>
</evidence>
<gene>
    <name evidence="1" type="ORF">CEXT_650611</name>
</gene>
<name>A0AAV4MI28_CAEEX</name>
<dbReference type="AlphaFoldDB" id="A0AAV4MI28"/>
<keyword evidence="2" id="KW-1185">Reference proteome</keyword>
<sequence length="70" mass="7978">MTVSRCLLDSHNYNSTSKSDLITTKLSKRSNGTEFSTILRWFREQSAWGGDGNLLWLSVARSDIQFCPLH</sequence>
<protein>
    <submittedName>
        <fullName evidence="1">Uncharacterized protein</fullName>
    </submittedName>
</protein>